<dbReference type="InterPro" id="IPR023796">
    <property type="entry name" value="Serpin_dom"/>
</dbReference>
<protein>
    <recommendedName>
        <fullName evidence="2">Serpin domain-containing protein</fullName>
    </recommendedName>
</protein>
<dbReference type="InterPro" id="IPR000215">
    <property type="entry name" value="Serpin_fam"/>
</dbReference>
<dbReference type="Proteomes" id="UP000030645">
    <property type="component" value="Unassembled WGS sequence"/>
</dbReference>
<evidence type="ECO:0000259" key="2">
    <source>
        <dbReference type="Pfam" id="PF00079"/>
    </source>
</evidence>
<dbReference type="PANTHER" id="PTHR11461">
    <property type="entry name" value="SERINE PROTEASE INHIBITOR, SERPIN"/>
    <property type="match status" value="1"/>
</dbReference>
<accession>W9RDQ6</accession>
<name>W9RDQ6_9ROSA</name>
<dbReference type="STRING" id="981085.W9RDQ6"/>
<dbReference type="Gene3D" id="3.30.497.10">
    <property type="entry name" value="Antithrombin, subunit I, domain 2"/>
    <property type="match status" value="1"/>
</dbReference>
<sequence>METSTPKVFNTHFCLHLANQILEKEAGKGSKFVASPLSLHVILSLITAGSKGHTLEQPLLFLRSTSVNDLNLLSSQIISLTSPDDATQENLTRGPLLSFVNGAWLDQRFSLKPSFEEIIKYSSKAEIKNVDFLKKADEAVAEVNSWAEKATKGLIKQVLPPGSLDSRTLLVLANALYFKGSWDQNLILQGLNRETFTFSTAKPFEPLS</sequence>
<gene>
    <name evidence="3" type="ORF">L484_009126</name>
</gene>
<dbReference type="GO" id="GO:0005615">
    <property type="term" value="C:extracellular space"/>
    <property type="evidence" value="ECO:0007669"/>
    <property type="project" value="InterPro"/>
</dbReference>
<feature type="domain" description="Serpin" evidence="2">
    <location>
        <begin position="10"/>
        <end position="199"/>
    </location>
</feature>
<dbReference type="InterPro" id="IPR042178">
    <property type="entry name" value="Serpin_sf_1"/>
</dbReference>
<dbReference type="Pfam" id="PF00079">
    <property type="entry name" value="Serpin"/>
    <property type="match status" value="1"/>
</dbReference>
<dbReference type="PANTHER" id="PTHR11461:SF340">
    <property type="entry name" value="SERPIN DOMAIN-CONTAINING PROTEIN"/>
    <property type="match status" value="1"/>
</dbReference>
<dbReference type="OrthoDB" id="1063785at2759"/>
<dbReference type="AlphaFoldDB" id="W9RDQ6"/>
<evidence type="ECO:0000256" key="1">
    <source>
        <dbReference type="ARBA" id="ARBA00009500"/>
    </source>
</evidence>
<keyword evidence="4" id="KW-1185">Reference proteome</keyword>
<dbReference type="EMBL" id="KE344618">
    <property type="protein sequence ID" value="EXB72243.1"/>
    <property type="molecule type" value="Genomic_DNA"/>
</dbReference>
<dbReference type="SUPFAM" id="SSF56574">
    <property type="entry name" value="Serpins"/>
    <property type="match status" value="1"/>
</dbReference>
<reference evidence="4" key="1">
    <citation type="submission" date="2013-01" db="EMBL/GenBank/DDBJ databases">
        <title>Draft Genome Sequence of a Mulberry Tree, Morus notabilis C.K. Schneid.</title>
        <authorList>
            <person name="He N."/>
            <person name="Zhao S."/>
        </authorList>
    </citation>
    <scope>NUCLEOTIDE SEQUENCE</scope>
</reference>
<dbReference type="GO" id="GO:0004867">
    <property type="term" value="F:serine-type endopeptidase inhibitor activity"/>
    <property type="evidence" value="ECO:0007669"/>
    <property type="project" value="InterPro"/>
</dbReference>
<evidence type="ECO:0000313" key="4">
    <source>
        <dbReference type="Proteomes" id="UP000030645"/>
    </source>
</evidence>
<dbReference type="KEGG" id="mnt:21392471"/>
<comment type="similarity">
    <text evidence="1">Belongs to the serpin family.</text>
</comment>
<proteinExistence type="inferred from homology"/>
<organism evidence="3 4">
    <name type="scientific">Morus notabilis</name>
    <dbReference type="NCBI Taxonomy" id="981085"/>
    <lineage>
        <taxon>Eukaryota</taxon>
        <taxon>Viridiplantae</taxon>
        <taxon>Streptophyta</taxon>
        <taxon>Embryophyta</taxon>
        <taxon>Tracheophyta</taxon>
        <taxon>Spermatophyta</taxon>
        <taxon>Magnoliopsida</taxon>
        <taxon>eudicotyledons</taxon>
        <taxon>Gunneridae</taxon>
        <taxon>Pentapetalae</taxon>
        <taxon>rosids</taxon>
        <taxon>fabids</taxon>
        <taxon>Rosales</taxon>
        <taxon>Moraceae</taxon>
        <taxon>Moreae</taxon>
        <taxon>Morus</taxon>
    </lineage>
</organism>
<dbReference type="eggNOG" id="KOG2392">
    <property type="taxonomic scope" value="Eukaryota"/>
</dbReference>
<dbReference type="InterPro" id="IPR036186">
    <property type="entry name" value="Serpin_sf"/>
</dbReference>
<evidence type="ECO:0000313" key="3">
    <source>
        <dbReference type="EMBL" id="EXB72243.1"/>
    </source>
</evidence>